<evidence type="ECO:0000256" key="1">
    <source>
        <dbReference type="ARBA" id="ARBA00004123"/>
    </source>
</evidence>
<dbReference type="Pfam" id="PF24245">
    <property type="entry name" value="INO80F"/>
    <property type="match status" value="1"/>
</dbReference>
<keyword evidence="6" id="KW-1185">Reference proteome</keyword>
<feature type="compositionally biased region" description="Basic and acidic residues" evidence="3">
    <location>
        <begin position="199"/>
        <end position="214"/>
    </location>
</feature>
<protein>
    <recommendedName>
        <fullName evidence="4">INO80 complex subunit F domain-containing protein</fullName>
    </recommendedName>
</protein>
<dbReference type="GO" id="GO:0005634">
    <property type="term" value="C:nucleus"/>
    <property type="evidence" value="ECO:0007669"/>
    <property type="project" value="UniProtKB-SubCell"/>
</dbReference>
<evidence type="ECO:0000256" key="2">
    <source>
        <dbReference type="ARBA" id="ARBA00023242"/>
    </source>
</evidence>
<evidence type="ECO:0000256" key="3">
    <source>
        <dbReference type="SAM" id="MobiDB-lite"/>
    </source>
</evidence>
<reference evidence="5" key="1">
    <citation type="journal article" date="2023" name="IMA Fungus">
        <title>Comparative genomic study of the Penicillium genus elucidates a diverse pangenome and 15 lateral gene transfer events.</title>
        <authorList>
            <person name="Petersen C."/>
            <person name="Sorensen T."/>
            <person name="Nielsen M.R."/>
            <person name="Sondergaard T.E."/>
            <person name="Sorensen J.L."/>
            <person name="Fitzpatrick D.A."/>
            <person name="Frisvad J.C."/>
            <person name="Nielsen K.L."/>
        </authorList>
    </citation>
    <scope>NUCLEOTIDE SEQUENCE</scope>
    <source>
        <strain evidence="5">IBT 17514</strain>
    </source>
</reference>
<name>A0AAD6HQF4_9EURO</name>
<comment type="subcellular location">
    <subcellularLocation>
        <location evidence="1">Nucleus</location>
    </subcellularLocation>
</comment>
<feature type="compositionally biased region" description="Polar residues" evidence="3">
    <location>
        <begin position="179"/>
        <end position="197"/>
    </location>
</feature>
<comment type="caution">
    <text evidence="5">The sequence shown here is derived from an EMBL/GenBank/DDBJ whole genome shotgun (WGS) entry which is preliminary data.</text>
</comment>
<evidence type="ECO:0000259" key="4">
    <source>
        <dbReference type="Pfam" id="PF24245"/>
    </source>
</evidence>
<reference evidence="5" key="2">
    <citation type="submission" date="2023-01" db="EMBL/GenBank/DDBJ databases">
        <authorList>
            <person name="Petersen C."/>
        </authorList>
    </citation>
    <scope>NUCLEOTIDE SEQUENCE</scope>
    <source>
        <strain evidence="5">IBT 17514</strain>
    </source>
</reference>
<gene>
    <name evidence="5" type="ORF">N7493_003601</name>
</gene>
<feature type="domain" description="INO80 complex subunit F" evidence="4">
    <location>
        <begin position="21"/>
        <end position="67"/>
    </location>
</feature>
<proteinExistence type="predicted"/>
<dbReference type="EMBL" id="JAQJAN010000004">
    <property type="protein sequence ID" value="KAJ5732120.1"/>
    <property type="molecule type" value="Genomic_DNA"/>
</dbReference>
<dbReference type="InterPro" id="IPR056513">
    <property type="entry name" value="INO80F"/>
</dbReference>
<feature type="compositionally biased region" description="Polar residues" evidence="3">
    <location>
        <begin position="215"/>
        <end position="225"/>
    </location>
</feature>
<dbReference type="AlphaFoldDB" id="A0AAD6HQF4"/>
<keyword evidence="2" id="KW-0539">Nucleus</keyword>
<sequence>MESRPAQSVLTPNAPSVERAYKIKCVELTRRLHEVQEQNIIMRRRNENSKRSVEKARYLASILLHRLGHVTAMLEEAESSAGDPESQARVAALLSNPTSLGGIPGAPQTANGGYIEDETEGSSDEQPPTPEERPLRVKRSRKSNLPLGTDGADDEKAQDEAGEAADEGSGALPRLAPAPSQQDLTSSFRVQAGSNGSAHEGEQTPHSHDNREGQSEAQAQDSGTTPMDMDPVEPKTEE</sequence>
<feature type="region of interest" description="Disordered" evidence="3">
    <location>
        <begin position="96"/>
        <end position="238"/>
    </location>
</feature>
<evidence type="ECO:0000313" key="5">
    <source>
        <dbReference type="EMBL" id="KAJ5732120.1"/>
    </source>
</evidence>
<evidence type="ECO:0000313" key="6">
    <source>
        <dbReference type="Proteomes" id="UP001215712"/>
    </source>
</evidence>
<accession>A0AAD6HQF4</accession>
<dbReference type="Proteomes" id="UP001215712">
    <property type="component" value="Unassembled WGS sequence"/>
</dbReference>
<organism evidence="5 6">
    <name type="scientific">Penicillium malachiteum</name>
    <dbReference type="NCBI Taxonomy" id="1324776"/>
    <lineage>
        <taxon>Eukaryota</taxon>
        <taxon>Fungi</taxon>
        <taxon>Dikarya</taxon>
        <taxon>Ascomycota</taxon>
        <taxon>Pezizomycotina</taxon>
        <taxon>Eurotiomycetes</taxon>
        <taxon>Eurotiomycetidae</taxon>
        <taxon>Eurotiales</taxon>
        <taxon>Aspergillaceae</taxon>
        <taxon>Penicillium</taxon>
    </lineage>
</organism>